<dbReference type="Pfam" id="PF11380">
    <property type="entry name" value="Stealth_CR2"/>
    <property type="match status" value="1"/>
</dbReference>
<keyword evidence="8" id="KW-1185">Reference proteome</keyword>
<evidence type="ECO:0000259" key="6">
    <source>
        <dbReference type="Pfam" id="PF17102"/>
    </source>
</evidence>
<feature type="domain" description="Stealth protein CR3 conserved region 3" evidence="6">
    <location>
        <begin position="468"/>
        <end position="519"/>
    </location>
</feature>
<evidence type="ECO:0000256" key="4">
    <source>
        <dbReference type="SAM" id="Phobius"/>
    </source>
</evidence>
<dbReference type="EMBL" id="BLBS01000030">
    <property type="protein sequence ID" value="GET88775.1"/>
    <property type="molecule type" value="Genomic_DNA"/>
</dbReference>
<dbReference type="Pfam" id="PF17102">
    <property type="entry name" value="Stealth_CR3"/>
    <property type="match status" value="1"/>
</dbReference>
<organism evidence="7 8">
    <name type="scientific">Leishmania tarentolae</name>
    <name type="common">Sauroleishmania tarentolae</name>
    <dbReference type="NCBI Taxonomy" id="5689"/>
    <lineage>
        <taxon>Eukaryota</taxon>
        <taxon>Discoba</taxon>
        <taxon>Euglenozoa</taxon>
        <taxon>Kinetoplastea</taxon>
        <taxon>Metakinetoplastina</taxon>
        <taxon>Trypanosomatida</taxon>
        <taxon>Trypanosomatidae</taxon>
        <taxon>Leishmaniinae</taxon>
        <taxon>Leishmania</taxon>
        <taxon>lizard Leishmania</taxon>
    </lineage>
</organism>
<accession>A0A640KIC7</accession>
<evidence type="ECO:0000259" key="5">
    <source>
        <dbReference type="Pfam" id="PF11380"/>
    </source>
</evidence>
<keyword evidence="4" id="KW-0812">Transmembrane</keyword>
<protein>
    <recommendedName>
        <fullName evidence="9">Stealth protein CR2 conserved region 2 domain-containing protein</fullName>
    </recommendedName>
</protein>
<comment type="similarity">
    <text evidence="1">Belongs to the stealth family.</text>
</comment>
<sequence>MSSGGESSTAWASSPSKDVARHRQRRSRLWIVLPTMLLLLVVVLCRFSISSSVGWGGGNAHRRSITETACGAHAAPGADASRFTETPVASTVLMLYTPSDADGRFCYRDATAEGGGVEREFLRVAASYVASPYERPRSAYLDFFAAHNATLWTVDSATRVATPMRLDVVYTFVNPSAPSFWRNLEARHLHFEQRRYRDWEELRYSLRSLREFVLASGALAQYHHRHAADVQRLGELGYQVNMSDAGAADGAVSLVRRVYLVLSDLDQVPAWLDAERFPELRVVTHGDMFNAEEAAWALPTLNSNVIESGLHRIPGISRFFLYFNNDMIVGRHLSFFDLFRPLSPPRQILEMANLQGSAVHDAKTAHLYSDGKRVPLLFETIFNSDGYWEPPSRSMLARIGAWFVPQSWCTEVENGRSTGGLLDRTVRYLCRPARFSRPELNVQNALNHLARYYIQEELPGIVPSMEYAHMPRVVDREVFRTMLEDPTNGFATIVKEMRRAYLRSKNNFSPTHIYESFALAVRRARTAALWCQSDERCVASLRHMWPLTTRKWRQGRNTSCPGHPLEGSSQTVRLQHSDMLARWSAYEERWLSSIPTASPSPTGTAHSSLSRRSDSLPSTTTSVSASALHRLYTPSQVVRTLLSEGTASAPDKVSYEMISGCRNRGSIDVSRVQSLILDVHHHVSMTDLTFCFFIVEDFQRLAIILSQLEQSVSKGASESASTTRRASPLPLFITVNDDLESGMMDKQLRKSDLMGWNESHLTQAAFHRLLWLCSYLSPQAPWERWPPSG</sequence>
<dbReference type="InterPro" id="IPR031357">
    <property type="entry name" value="Stealth_CR3"/>
</dbReference>
<dbReference type="AlphaFoldDB" id="A0A640KIC7"/>
<comment type="caution">
    <text evidence="7">The sequence shown here is derived from an EMBL/GenBank/DDBJ whole genome shotgun (WGS) entry which is preliminary data.</text>
</comment>
<reference evidence="7" key="1">
    <citation type="submission" date="2019-11" db="EMBL/GenBank/DDBJ databases">
        <title>Leishmania tarentolae CDS.</title>
        <authorList>
            <person name="Goto Y."/>
            <person name="Yamagishi J."/>
        </authorList>
    </citation>
    <scope>NUCLEOTIDE SEQUENCE [LARGE SCALE GENOMIC DNA]</scope>
    <source>
        <strain evidence="7">Parrot Tar II</strain>
    </source>
</reference>
<feature type="transmembrane region" description="Helical" evidence="4">
    <location>
        <begin position="29"/>
        <end position="49"/>
    </location>
</feature>
<dbReference type="GO" id="GO:0005794">
    <property type="term" value="C:Golgi apparatus"/>
    <property type="evidence" value="ECO:0007669"/>
    <property type="project" value="TreeGrafter"/>
</dbReference>
<feature type="compositionally biased region" description="Low complexity" evidence="3">
    <location>
        <begin position="607"/>
        <end position="622"/>
    </location>
</feature>
<keyword evidence="4" id="KW-0472">Membrane</keyword>
<evidence type="ECO:0000256" key="2">
    <source>
        <dbReference type="ARBA" id="ARBA00022679"/>
    </source>
</evidence>
<gene>
    <name evidence="7" type="ORF">LtaPh_2313561</name>
</gene>
<dbReference type="GO" id="GO:0016772">
    <property type="term" value="F:transferase activity, transferring phosphorus-containing groups"/>
    <property type="evidence" value="ECO:0007669"/>
    <property type="project" value="InterPro"/>
</dbReference>
<keyword evidence="4" id="KW-1133">Transmembrane helix</keyword>
<dbReference type="InterPro" id="IPR047141">
    <property type="entry name" value="Stealth"/>
</dbReference>
<dbReference type="PANTHER" id="PTHR24045">
    <property type="match status" value="1"/>
</dbReference>
<dbReference type="VEuPathDB" id="TriTrypDB:LtaPh_2313561"/>
<feature type="domain" description="Stealth protein CR2 conserved region 2" evidence="5">
    <location>
        <begin position="252"/>
        <end position="340"/>
    </location>
</feature>
<evidence type="ECO:0008006" key="9">
    <source>
        <dbReference type="Google" id="ProtNLM"/>
    </source>
</evidence>
<feature type="compositionally biased region" description="Polar residues" evidence="3">
    <location>
        <begin position="597"/>
        <end position="606"/>
    </location>
</feature>
<evidence type="ECO:0000313" key="7">
    <source>
        <dbReference type="EMBL" id="GET88775.1"/>
    </source>
</evidence>
<evidence type="ECO:0000256" key="1">
    <source>
        <dbReference type="ARBA" id="ARBA00007583"/>
    </source>
</evidence>
<evidence type="ECO:0000256" key="3">
    <source>
        <dbReference type="SAM" id="MobiDB-lite"/>
    </source>
</evidence>
<dbReference type="InterPro" id="IPR021520">
    <property type="entry name" value="Stealth_CR2"/>
</dbReference>
<name>A0A640KIC7_LEITA</name>
<evidence type="ECO:0000313" key="8">
    <source>
        <dbReference type="Proteomes" id="UP000419144"/>
    </source>
</evidence>
<dbReference type="OrthoDB" id="263283at2759"/>
<feature type="region of interest" description="Disordered" evidence="3">
    <location>
        <begin position="597"/>
        <end position="622"/>
    </location>
</feature>
<proteinExistence type="inferred from homology"/>
<dbReference type="Proteomes" id="UP000419144">
    <property type="component" value="Unassembled WGS sequence"/>
</dbReference>
<dbReference type="PANTHER" id="PTHR24045:SF0">
    <property type="entry name" value="N-ACETYLGLUCOSAMINE-1-PHOSPHOTRANSFERASE SUBUNITS ALPHA_BETA"/>
    <property type="match status" value="1"/>
</dbReference>
<keyword evidence="2" id="KW-0808">Transferase</keyword>